<name>A0A371J0D8_9FIRM</name>
<organism evidence="2 3">
    <name type="scientific">Romboutsia weinsteinii</name>
    <dbReference type="NCBI Taxonomy" id="2020949"/>
    <lineage>
        <taxon>Bacteria</taxon>
        <taxon>Bacillati</taxon>
        <taxon>Bacillota</taxon>
        <taxon>Clostridia</taxon>
        <taxon>Peptostreptococcales</taxon>
        <taxon>Peptostreptococcaceae</taxon>
        <taxon>Romboutsia</taxon>
    </lineage>
</organism>
<gene>
    <name evidence="2" type="ORF">CHL78_014575</name>
</gene>
<dbReference type="AlphaFoldDB" id="A0A371J0D8"/>
<reference evidence="2 3" key="1">
    <citation type="journal article" date="2017" name="Genome Announc.">
        <title>Draft Genome Sequence of Romboutsia weinsteinii sp. nov. Strain CCRI-19649(T) Isolated from Surface Water.</title>
        <authorList>
            <person name="Maheux A.F."/>
            <person name="Boudreau D.K."/>
            <person name="Berube E."/>
            <person name="Boissinot M."/>
            <person name="Cantin P."/>
            <person name="Raymond F."/>
            <person name="Corbeil J."/>
            <person name="Omar R.F."/>
            <person name="Bergeron M.G."/>
        </authorList>
    </citation>
    <scope>NUCLEOTIDE SEQUENCE [LARGE SCALE GENOMIC DNA]</scope>
    <source>
        <strain evidence="2 3">CCRI-19649</strain>
    </source>
</reference>
<keyword evidence="1" id="KW-1133">Transmembrane helix</keyword>
<protein>
    <submittedName>
        <fullName evidence="2">Uncharacterized protein</fullName>
    </submittedName>
</protein>
<keyword evidence="1" id="KW-0812">Transmembrane</keyword>
<evidence type="ECO:0000256" key="1">
    <source>
        <dbReference type="SAM" id="Phobius"/>
    </source>
</evidence>
<dbReference type="Proteomes" id="UP000215694">
    <property type="component" value="Unassembled WGS sequence"/>
</dbReference>
<accession>A0A371J0D8</accession>
<feature type="transmembrane region" description="Helical" evidence="1">
    <location>
        <begin position="21"/>
        <end position="39"/>
    </location>
</feature>
<proteinExistence type="predicted"/>
<keyword evidence="3" id="KW-1185">Reference proteome</keyword>
<feature type="transmembrane region" description="Helical" evidence="1">
    <location>
        <begin position="45"/>
        <end position="67"/>
    </location>
</feature>
<dbReference type="EMBL" id="NOJY02000033">
    <property type="protein sequence ID" value="RDY26173.1"/>
    <property type="molecule type" value="Genomic_DNA"/>
</dbReference>
<dbReference type="RefSeq" id="WP_094367670.1">
    <property type="nucleotide sequence ID" value="NZ_NOJY02000033.1"/>
</dbReference>
<dbReference type="OrthoDB" id="1683542at2"/>
<evidence type="ECO:0000313" key="3">
    <source>
        <dbReference type="Proteomes" id="UP000215694"/>
    </source>
</evidence>
<evidence type="ECO:0000313" key="2">
    <source>
        <dbReference type="EMBL" id="RDY26173.1"/>
    </source>
</evidence>
<comment type="caution">
    <text evidence="2">The sequence shown here is derived from an EMBL/GenBank/DDBJ whole genome shotgun (WGS) entry which is preliminary data.</text>
</comment>
<sequence>MSKLVSKVKKDLEIKWFGIDGFLVLLYFLVTGFIFYGIVTKNDFIIGKIIPYGVMVAVILIFFDYLFRIYKMIKK</sequence>
<keyword evidence="1" id="KW-0472">Membrane</keyword>